<organism evidence="2 3">
    <name type="scientific">Aliidiomarina halalkaliphila</name>
    <dbReference type="NCBI Taxonomy" id="2593535"/>
    <lineage>
        <taxon>Bacteria</taxon>
        <taxon>Pseudomonadati</taxon>
        <taxon>Pseudomonadota</taxon>
        <taxon>Gammaproteobacteria</taxon>
        <taxon>Alteromonadales</taxon>
        <taxon>Idiomarinaceae</taxon>
        <taxon>Aliidiomarina</taxon>
    </lineage>
</organism>
<evidence type="ECO:0000313" key="2">
    <source>
        <dbReference type="EMBL" id="TRW48135.1"/>
    </source>
</evidence>
<accession>A0A552WZM0</accession>
<dbReference type="RefSeq" id="WP_143236457.1">
    <property type="nucleotide sequence ID" value="NZ_VJWL01000004.1"/>
</dbReference>
<feature type="chain" id="PRO_5021888151" evidence="1">
    <location>
        <begin position="24"/>
        <end position="265"/>
    </location>
</feature>
<dbReference type="Pfam" id="PF04338">
    <property type="entry name" value="DUF481"/>
    <property type="match status" value="1"/>
</dbReference>
<evidence type="ECO:0000313" key="3">
    <source>
        <dbReference type="Proteomes" id="UP000320359"/>
    </source>
</evidence>
<feature type="signal peptide" evidence="1">
    <location>
        <begin position="1"/>
        <end position="23"/>
    </location>
</feature>
<dbReference type="EMBL" id="VJWL01000004">
    <property type="protein sequence ID" value="TRW48135.1"/>
    <property type="molecule type" value="Genomic_DNA"/>
</dbReference>
<reference evidence="2 3" key="1">
    <citation type="submission" date="2019-07" db="EMBL/GenBank/DDBJ databases">
        <authorList>
            <person name="Yang M."/>
            <person name="Zhao D."/>
            <person name="Xiang H."/>
        </authorList>
    </citation>
    <scope>NUCLEOTIDE SEQUENCE [LARGE SCALE GENOMIC DNA]</scope>
    <source>
        <strain evidence="2 3">IM1326</strain>
    </source>
</reference>
<sequence>MRLNRFGLAAVAIASMGMGTASASTFMFDDIQDVDPAKQDGKWRASAEIGVLIRSGNTDSRSWKGKVDLQRDTLQWRHRGIIDYYRQERKTFEGETVTDADRLFVSGQSNRKFGSSNHSSVFLYGSYEDDALNSYEYQSTIAAGYGTRYHFTPDLFTDFEVGPGVSFDKRRDTGETDTDLIVRLAGNLDWQISETARFTQLVSTEIGDDNTRSRAVSALTANLNSRLALRLSLTLTHNSTVFEQPNGRIPEKMDTETAVTIVYTF</sequence>
<dbReference type="OrthoDB" id="5292716at2"/>
<evidence type="ECO:0000256" key="1">
    <source>
        <dbReference type="SAM" id="SignalP"/>
    </source>
</evidence>
<comment type="caution">
    <text evidence="2">The sequence shown here is derived from an EMBL/GenBank/DDBJ whole genome shotgun (WGS) entry which is preliminary data.</text>
</comment>
<protein>
    <submittedName>
        <fullName evidence="2">DUF481 domain-containing protein</fullName>
    </submittedName>
</protein>
<gene>
    <name evidence="2" type="ORF">FM042_10795</name>
</gene>
<name>A0A552WZM0_9GAMM</name>
<dbReference type="AlphaFoldDB" id="A0A552WZM0"/>
<keyword evidence="3" id="KW-1185">Reference proteome</keyword>
<proteinExistence type="predicted"/>
<keyword evidence="1" id="KW-0732">Signal</keyword>
<dbReference type="InterPro" id="IPR007433">
    <property type="entry name" value="DUF481"/>
</dbReference>
<dbReference type="Proteomes" id="UP000320359">
    <property type="component" value="Unassembled WGS sequence"/>
</dbReference>